<dbReference type="EMBL" id="PGTM01001106">
    <property type="protein sequence ID" value="PJF33139.1"/>
    <property type="molecule type" value="Genomic_DNA"/>
</dbReference>
<evidence type="ECO:0008006" key="3">
    <source>
        <dbReference type="Google" id="ProtNLM"/>
    </source>
</evidence>
<gene>
    <name evidence="1" type="ORF">CUN49_19325</name>
</gene>
<evidence type="ECO:0000313" key="1">
    <source>
        <dbReference type="EMBL" id="PJF33139.1"/>
    </source>
</evidence>
<dbReference type="Proteomes" id="UP000229681">
    <property type="component" value="Unassembled WGS sequence"/>
</dbReference>
<feature type="non-terminal residue" evidence="1">
    <location>
        <position position="90"/>
    </location>
</feature>
<protein>
    <recommendedName>
        <fullName evidence="3">ABC transporter substrate-binding protein</fullName>
    </recommendedName>
</protein>
<accession>A0A2M8P6G4</accession>
<comment type="caution">
    <text evidence="1">The sequence shown here is derived from an EMBL/GenBank/DDBJ whole genome shotgun (WGS) entry which is preliminary data.</text>
</comment>
<dbReference type="AlphaFoldDB" id="A0A2M8P6G4"/>
<proteinExistence type="predicted"/>
<reference evidence="1 2" key="1">
    <citation type="submission" date="2017-11" db="EMBL/GenBank/DDBJ databases">
        <title>Evolution of Phototrophy in the Chloroflexi Phylum Driven by Horizontal Gene Transfer.</title>
        <authorList>
            <person name="Ward L.M."/>
            <person name="Hemp J."/>
            <person name="Shih P.M."/>
            <person name="Mcglynn S.E."/>
            <person name="Fischer W."/>
        </authorList>
    </citation>
    <scope>NUCLEOTIDE SEQUENCE [LARGE SCALE GENOMIC DNA]</scope>
    <source>
        <strain evidence="1">JP3_13</strain>
    </source>
</reference>
<evidence type="ECO:0000313" key="2">
    <source>
        <dbReference type="Proteomes" id="UP000229681"/>
    </source>
</evidence>
<dbReference type="SUPFAM" id="SSF53850">
    <property type="entry name" value="Periplasmic binding protein-like II"/>
    <property type="match status" value="1"/>
</dbReference>
<organism evidence="1 2">
    <name type="scientific">Candidatus Thermofonsia Clade 1 bacterium</name>
    <dbReference type="NCBI Taxonomy" id="2364210"/>
    <lineage>
        <taxon>Bacteria</taxon>
        <taxon>Bacillati</taxon>
        <taxon>Chloroflexota</taxon>
        <taxon>Candidatus Thermofontia</taxon>
        <taxon>Candidatus Thermofonsia Clade 1</taxon>
    </lineage>
</organism>
<sequence length="90" mass="10163">MCLIDHPSFTPQQREAAKLYQDFLLSREIQELARIYGYRPAVTDVPIFVGGSPFSDPEIRAMGVSNNVGQTLRQPDGNTLKQLLTIWNRA</sequence>
<name>A0A2M8P6G4_9CHLR</name>